<protein>
    <submittedName>
        <fullName evidence="2">Tyrosine-protein phosphatase</fullName>
    </submittedName>
</protein>
<proteinExistence type="inferred from homology"/>
<dbReference type="Pfam" id="PF13350">
    <property type="entry name" value="Y_phosphatase3"/>
    <property type="match status" value="1"/>
</dbReference>
<dbReference type="Proteomes" id="UP001596074">
    <property type="component" value="Unassembled WGS sequence"/>
</dbReference>
<dbReference type="SUPFAM" id="SSF52799">
    <property type="entry name" value="(Phosphotyrosine protein) phosphatases II"/>
    <property type="match status" value="1"/>
</dbReference>
<reference evidence="3" key="1">
    <citation type="journal article" date="2019" name="Int. J. Syst. Evol. Microbiol.">
        <title>The Global Catalogue of Microorganisms (GCM) 10K type strain sequencing project: providing services to taxonomists for standard genome sequencing and annotation.</title>
        <authorList>
            <consortium name="The Broad Institute Genomics Platform"/>
            <consortium name="The Broad Institute Genome Sequencing Center for Infectious Disease"/>
            <person name="Wu L."/>
            <person name="Ma J."/>
        </authorList>
    </citation>
    <scope>NUCLEOTIDE SEQUENCE [LARGE SCALE GENOMIC DNA]</scope>
    <source>
        <strain evidence="3">KCTC 42087</strain>
    </source>
</reference>
<dbReference type="InterPro" id="IPR016130">
    <property type="entry name" value="Tyr_Pase_AS"/>
</dbReference>
<dbReference type="PROSITE" id="PS00383">
    <property type="entry name" value="TYR_PHOSPHATASE_1"/>
    <property type="match status" value="1"/>
</dbReference>
<comment type="caution">
    <text evidence="2">The sequence shown here is derived from an EMBL/GenBank/DDBJ whole genome shotgun (WGS) entry which is preliminary data.</text>
</comment>
<dbReference type="RefSeq" id="WP_378281897.1">
    <property type="nucleotide sequence ID" value="NZ_JBHSON010000013.1"/>
</dbReference>
<sequence length="271" mass="28942">MQPERVLALEGATNFRDLGGYPTSGGGRTRWGRVFRSDAPHRLTAADLAAVRELGLRRVYDLRTDEERAHSPSALPAGLTREALPIGGGAKETSGLGVLFAEGRFAEIPADFLARVYRAMIDHNAPAFGRLLTGLADPARLPALVHCTAGKDRTGLGSALLLTVLGVDEETVLDDYELSAAHYSEPLMARMRERLAKAGIDERQYLAVFGASRQAMAGALAVLREEHGSVERYLLTRAGLSPGVLDDLRTHLVEPAATGPSAPARSAEPAV</sequence>
<evidence type="ECO:0000256" key="1">
    <source>
        <dbReference type="ARBA" id="ARBA00009580"/>
    </source>
</evidence>
<accession>A0ABW0ZWH9</accession>
<evidence type="ECO:0000313" key="3">
    <source>
        <dbReference type="Proteomes" id="UP001596074"/>
    </source>
</evidence>
<name>A0ABW0ZWH9_9ACTN</name>
<dbReference type="PANTHER" id="PTHR31126">
    <property type="entry name" value="TYROSINE-PROTEIN PHOSPHATASE"/>
    <property type="match status" value="1"/>
</dbReference>
<dbReference type="PANTHER" id="PTHR31126:SF1">
    <property type="entry name" value="TYROSINE SPECIFIC PROTEIN PHOSPHATASES DOMAIN-CONTAINING PROTEIN"/>
    <property type="match status" value="1"/>
</dbReference>
<evidence type="ECO:0000313" key="2">
    <source>
        <dbReference type="EMBL" id="MFC5746274.1"/>
    </source>
</evidence>
<dbReference type="InterPro" id="IPR029021">
    <property type="entry name" value="Prot-tyrosine_phosphatase-like"/>
</dbReference>
<gene>
    <name evidence="2" type="ORF">ACFPZN_11695</name>
</gene>
<dbReference type="InterPro" id="IPR026893">
    <property type="entry name" value="Tyr/Ser_Pase_IphP-type"/>
</dbReference>
<dbReference type="EMBL" id="JBHSON010000013">
    <property type="protein sequence ID" value="MFC5746274.1"/>
    <property type="molecule type" value="Genomic_DNA"/>
</dbReference>
<dbReference type="Gene3D" id="3.90.190.10">
    <property type="entry name" value="Protein tyrosine phosphatase superfamily"/>
    <property type="match status" value="1"/>
</dbReference>
<comment type="similarity">
    <text evidence="1">Belongs to the protein-tyrosine phosphatase family.</text>
</comment>
<organism evidence="2 3">
    <name type="scientific">Actinomadura rugatobispora</name>
    <dbReference type="NCBI Taxonomy" id="1994"/>
    <lineage>
        <taxon>Bacteria</taxon>
        <taxon>Bacillati</taxon>
        <taxon>Actinomycetota</taxon>
        <taxon>Actinomycetes</taxon>
        <taxon>Streptosporangiales</taxon>
        <taxon>Thermomonosporaceae</taxon>
        <taxon>Actinomadura</taxon>
    </lineage>
</organism>
<keyword evidence="3" id="KW-1185">Reference proteome</keyword>